<feature type="transmembrane region" description="Helical" evidence="1">
    <location>
        <begin position="20"/>
        <end position="41"/>
    </location>
</feature>
<dbReference type="EMBL" id="JAASQR010000004">
    <property type="protein sequence ID" value="NIJ17988.1"/>
    <property type="molecule type" value="Genomic_DNA"/>
</dbReference>
<evidence type="ECO:0000313" key="3">
    <source>
        <dbReference type="Proteomes" id="UP000576821"/>
    </source>
</evidence>
<organism evidence="2 3">
    <name type="scientific">Sphingobium vermicomposti</name>
    <dbReference type="NCBI Taxonomy" id="529005"/>
    <lineage>
        <taxon>Bacteria</taxon>
        <taxon>Pseudomonadati</taxon>
        <taxon>Pseudomonadota</taxon>
        <taxon>Alphaproteobacteria</taxon>
        <taxon>Sphingomonadales</taxon>
        <taxon>Sphingomonadaceae</taxon>
        <taxon>Sphingobium</taxon>
    </lineage>
</organism>
<proteinExistence type="predicted"/>
<gene>
    <name evidence="2" type="ORF">FHS54_002988</name>
</gene>
<feature type="transmembrane region" description="Helical" evidence="1">
    <location>
        <begin position="74"/>
        <end position="93"/>
    </location>
</feature>
<comment type="caution">
    <text evidence="2">The sequence shown here is derived from an EMBL/GenBank/DDBJ whole genome shotgun (WGS) entry which is preliminary data.</text>
</comment>
<accession>A0A846M9R6</accession>
<dbReference type="AlphaFoldDB" id="A0A846M9R6"/>
<protein>
    <recommendedName>
        <fullName evidence="4">DUF3649 domain-containing protein</fullName>
    </recommendedName>
</protein>
<dbReference type="Proteomes" id="UP000576821">
    <property type="component" value="Unassembled WGS sequence"/>
</dbReference>
<keyword evidence="3" id="KW-1185">Reference proteome</keyword>
<evidence type="ECO:0008006" key="4">
    <source>
        <dbReference type="Google" id="ProtNLM"/>
    </source>
</evidence>
<evidence type="ECO:0000313" key="2">
    <source>
        <dbReference type="EMBL" id="NIJ17988.1"/>
    </source>
</evidence>
<sequence length="96" mass="9644">MALVKQRAPSRRAVLNRIAAGLGGGYAVAALAASGLAAMLPGSAIEAAVTAHLLAYLLLVLVALAVFVPRRGTVAWAIVLLPSAAFLLAGWLGGRG</sequence>
<name>A0A846M9R6_9SPHN</name>
<keyword evidence="1" id="KW-0812">Transmembrane</keyword>
<reference evidence="2 3" key="1">
    <citation type="submission" date="2020-03" db="EMBL/GenBank/DDBJ databases">
        <title>Genomic Encyclopedia of Type Strains, Phase IV (KMG-IV): sequencing the most valuable type-strain genomes for metagenomic binning, comparative biology and taxonomic classification.</title>
        <authorList>
            <person name="Goeker M."/>
        </authorList>
    </citation>
    <scope>NUCLEOTIDE SEQUENCE [LARGE SCALE GENOMIC DNA]</scope>
    <source>
        <strain evidence="2 3">DSM 21299</strain>
    </source>
</reference>
<keyword evidence="1" id="KW-0472">Membrane</keyword>
<keyword evidence="1" id="KW-1133">Transmembrane helix</keyword>
<feature type="transmembrane region" description="Helical" evidence="1">
    <location>
        <begin position="47"/>
        <end position="67"/>
    </location>
</feature>
<evidence type="ECO:0000256" key="1">
    <source>
        <dbReference type="SAM" id="Phobius"/>
    </source>
</evidence>